<keyword evidence="8" id="KW-0325">Glycoprotein</keyword>
<evidence type="ECO:0000256" key="2">
    <source>
        <dbReference type="ARBA" id="ARBA00008234"/>
    </source>
</evidence>
<reference evidence="15" key="1">
    <citation type="submission" date="2020-12" db="EMBL/GenBank/DDBJ databases">
        <title>Metabolic potential, ecology and presence of endohyphal bacteria is reflected in genomic diversity of Mucoromycotina.</title>
        <authorList>
            <person name="Muszewska A."/>
            <person name="Okrasinska A."/>
            <person name="Steczkiewicz K."/>
            <person name="Drgas O."/>
            <person name="Orlowska M."/>
            <person name="Perlinska-Lenart U."/>
            <person name="Aleksandrzak-Piekarczyk T."/>
            <person name="Szatraj K."/>
            <person name="Zielenkiewicz U."/>
            <person name="Pilsyk S."/>
            <person name="Malc E."/>
            <person name="Mieczkowski P."/>
            <person name="Kruszewska J.S."/>
            <person name="Biernat P."/>
            <person name="Pawlowska J."/>
        </authorList>
    </citation>
    <scope>NUCLEOTIDE SEQUENCE</scope>
    <source>
        <strain evidence="15">WA0000017839</strain>
    </source>
</reference>
<dbReference type="GO" id="GO:0046872">
    <property type="term" value="F:metal ion binding"/>
    <property type="evidence" value="ECO:0007669"/>
    <property type="project" value="UniProtKB-KW"/>
</dbReference>
<dbReference type="Pfam" id="PF19272">
    <property type="entry name" value="ASMase_C"/>
    <property type="match status" value="1"/>
</dbReference>
<dbReference type="InterPro" id="IPR029052">
    <property type="entry name" value="Metallo-depent_PP-like"/>
</dbReference>
<accession>A0A8H7QNB6</accession>
<evidence type="ECO:0000256" key="7">
    <source>
        <dbReference type="ARBA" id="ARBA00022833"/>
    </source>
</evidence>
<dbReference type="Pfam" id="PF00149">
    <property type="entry name" value="Metallophos"/>
    <property type="match status" value="1"/>
</dbReference>
<organism evidence="15 16">
    <name type="scientific">Mucor saturninus</name>
    <dbReference type="NCBI Taxonomy" id="64648"/>
    <lineage>
        <taxon>Eukaryota</taxon>
        <taxon>Fungi</taxon>
        <taxon>Fungi incertae sedis</taxon>
        <taxon>Mucoromycota</taxon>
        <taxon>Mucoromycotina</taxon>
        <taxon>Mucoromycetes</taxon>
        <taxon>Mucorales</taxon>
        <taxon>Mucorineae</taxon>
        <taxon>Mucoraceae</taxon>
        <taxon>Mucor</taxon>
    </lineage>
</organism>
<feature type="binding site" evidence="10">
    <location>
        <position position="239"/>
    </location>
    <ligand>
        <name>Zn(2+)</name>
        <dbReference type="ChEBI" id="CHEBI:29105"/>
        <label>1</label>
    </ligand>
</feature>
<keyword evidence="3" id="KW-0964">Secreted</keyword>
<evidence type="ECO:0000256" key="3">
    <source>
        <dbReference type="ARBA" id="ARBA00022525"/>
    </source>
</evidence>
<comment type="caution">
    <text evidence="15">The sequence shown here is derived from an EMBL/GenBank/DDBJ whole genome shotgun (WGS) entry which is preliminary data.</text>
</comment>
<dbReference type="InterPro" id="IPR011160">
    <property type="entry name" value="Sphingomy_PDE"/>
</dbReference>
<proteinExistence type="inferred from homology"/>
<evidence type="ECO:0000256" key="10">
    <source>
        <dbReference type="PIRSR" id="PIRSR000948-1"/>
    </source>
</evidence>
<feature type="binding site" evidence="10">
    <location>
        <position position="439"/>
    </location>
    <ligand>
        <name>Zn(2+)</name>
        <dbReference type="ChEBI" id="CHEBI:29105"/>
        <label>1</label>
    </ligand>
</feature>
<feature type="disulfide bond" evidence="11">
    <location>
        <begin position="84"/>
        <end position="95"/>
    </location>
</feature>
<evidence type="ECO:0000256" key="9">
    <source>
        <dbReference type="PIRNR" id="PIRNR000948"/>
    </source>
</evidence>
<feature type="chain" id="PRO_5034203579" description="Sphingomyelin phosphodiesterase" evidence="12">
    <location>
        <begin position="19"/>
        <end position="622"/>
    </location>
</feature>
<keyword evidence="5 12" id="KW-0732">Signal</keyword>
<evidence type="ECO:0000256" key="8">
    <source>
        <dbReference type="ARBA" id="ARBA00023180"/>
    </source>
</evidence>
<dbReference type="SUPFAM" id="SSF56300">
    <property type="entry name" value="Metallo-dependent phosphatases"/>
    <property type="match status" value="1"/>
</dbReference>
<evidence type="ECO:0000256" key="11">
    <source>
        <dbReference type="PIRSR" id="PIRSR000948-2"/>
    </source>
</evidence>
<keyword evidence="6 9" id="KW-0378">Hydrolase</keyword>
<keyword evidence="9" id="KW-0326">Glycosidase</keyword>
<gene>
    <name evidence="15" type="ORF">INT47_013061</name>
</gene>
<dbReference type="GO" id="GO:0016020">
    <property type="term" value="C:membrane"/>
    <property type="evidence" value="ECO:0007669"/>
    <property type="project" value="GOC"/>
</dbReference>
<dbReference type="GO" id="GO:0004767">
    <property type="term" value="F:sphingomyelin phosphodiesterase activity"/>
    <property type="evidence" value="ECO:0007669"/>
    <property type="project" value="UniProtKB-UniRule"/>
</dbReference>
<comment type="similarity">
    <text evidence="2 9">Belongs to the acid sphingomyelinase family.</text>
</comment>
<feature type="disulfide bond" evidence="11">
    <location>
        <begin position="567"/>
        <end position="571"/>
    </location>
</feature>
<feature type="binding site" evidence="10">
    <location>
        <position position="402"/>
    </location>
    <ligand>
        <name>Zn(2+)</name>
        <dbReference type="ChEBI" id="CHEBI:29105"/>
        <label>2</label>
    </ligand>
</feature>
<evidence type="ECO:0000259" key="13">
    <source>
        <dbReference type="Pfam" id="PF00149"/>
    </source>
</evidence>
<name>A0A8H7QNB6_9FUNG</name>
<feature type="binding site" evidence="10">
    <location>
        <position position="170"/>
    </location>
    <ligand>
        <name>Zn(2+)</name>
        <dbReference type="ChEBI" id="CHEBI:29105"/>
        <label>1</label>
    </ligand>
</feature>
<dbReference type="InterPro" id="IPR041805">
    <property type="entry name" value="ASMase/PPN1_MPP"/>
</dbReference>
<evidence type="ECO:0000259" key="14">
    <source>
        <dbReference type="Pfam" id="PF19272"/>
    </source>
</evidence>
<protein>
    <recommendedName>
        <fullName evidence="9">Sphingomyelin phosphodiesterase</fullName>
    </recommendedName>
</protein>
<dbReference type="GO" id="GO:0016798">
    <property type="term" value="F:hydrolase activity, acting on glycosyl bonds"/>
    <property type="evidence" value="ECO:0007669"/>
    <property type="project" value="UniProtKB-KW"/>
</dbReference>
<dbReference type="EMBL" id="JAEPRD010000190">
    <property type="protein sequence ID" value="KAG2194686.1"/>
    <property type="molecule type" value="Genomic_DNA"/>
</dbReference>
<keyword evidence="16" id="KW-1185">Reference proteome</keyword>
<dbReference type="PANTHER" id="PTHR10340">
    <property type="entry name" value="SPHINGOMYELIN PHOSPHODIESTERASE"/>
    <property type="match status" value="1"/>
</dbReference>
<dbReference type="InterPro" id="IPR045473">
    <property type="entry name" value="ASM_C"/>
</dbReference>
<feature type="signal peptide" evidence="12">
    <location>
        <begin position="1"/>
        <end position="18"/>
    </location>
</feature>
<feature type="disulfide bond" evidence="11">
    <location>
        <begin position="189"/>
        <end position="210"/>
    </location>
</feature>
<dbReference type="CDD" id="cd00842">
    <property type="entry name" value="MPP_ASMase"/>
    <property type="match status" value="1"/>
</dbReference>
<feature type="disulfide bond" evidence="11">
    <location>
        <begin position="55"/>
        <end position="131"/>
    </location>
</feature>
<feature type="disulfide bond" evidence="11">
    <location>
        <begin position="360"/>
        <end position="410"/>
    </location>
</feature>
<dbReference type="GO" id="GO:0006685">
    <property type="term" value="P:sphingomyelin catabolic process"/>
    <property type="evidence" value="ECO:0007669"/>
    <property type="project" value="UniProtKB-UniRule"/>
</dbReference>
<dbReference type="PIRSF" id="PIRSF000948">
    <property type="entry name" value="Sphingomy_PDE"/>
    <property type="match status" value="1"/>
</dbReference>
<feature type="disulfide bond" evidence="11">
    <location>
        <begin position="183"/>
        <end position="188"/>
    </location>
</feature>
<feature type="binding site" evidence="10">
    <location>
        <position position="168"/>
    </location>
    <ligand>
        <name>Zn(2+)</name>
        <dbReference type="ChEBI" id="CHEBI:29105"/>
        <label>1</label>
    </ligand>
</feature>
<feature type="binding site" evidence="10">
    <location>
        <position position="285"/>
    </location>
    <ligand>
        <name>Zn(2+)</name>
        <dbReference type="ChEBI" id="CHEBI:29105"/>
        <label>2</label>
    </ligand>
</feature>
<keyword evidence="4 10" id="KW-0479">Metal-binding</keyword>
<evidence type="ECO:0000256" key="1">
    <source>
        <dbReference type="ARBA" id="ARBA00004613"/>
    </source>
</evidence>
<comment type="function">
    <text evidence="9">Converts sphingomyelin to ceramide.</text>
</comment>
<dbReference type="OrthoDB" id="282973at2759"/>
<feature type="domain" description="Calcineurin-like phosphoesterase" evidence="13">
    <location>
        <begin position="161"/>
        <end position="440"/>
    </location>
</feature>
<evidence type="ECO:0000256" key="6">
    <source>
        <dbReference type="ARBA" id="ARBA00022801"/>
    </source>
</evidence>
<evidence type="ECO:0000256" key="12">
    <source>
        <dbReference type="SAM" id="SignalP"/>
    </source>
</evidence>
<dbReference type="GO" id="GO:0005615">
    <property type="term" value="C:extracellular space"/>
    <property type="evidence" value="ECO:0007669"/>
    <property type="project" value="TreeGrafter"/>
</dbReference>
<dbReference type="Proteomes" id="UP000603453">
    <property type="component" value="Unassembled WGS sequence"/>
</dbReference>
<keyword evidence="7 10" id="KW-0862">Zinc</keyword>
<feature type="domain" description="Sphingomyelin phosphodiesterase C-terminal" evidence="14">
    <location>
        <begin position="459"/>
        <end position="580"/>
    </location>
</feature>
<keyword evidence="11" id="KW-1015">Disulfide bond</keyword>
<evidence type="ECO:0000313" key="15">
    <source>
        <dbReference type="EMBL" id="KAG2194686.1"/>
    </source>
</evidence>
<sequence>MRYLILLLSVTLVQCVYQQTPFNSVQEQQQLEEELYHAFTSFLDPQDPDDAEKNCDSCLSMLRMTKRFCYFPERIQLAAMTNICKRSKKVDNQVCEGIVREQGPVIRNVLRTMDISGRDGHLACASVLNSCPYPDVIPWDVPFPKPKPRYPYTKKPSYRSMNVLHLSDWHVDPEYEEGTETQCSKPICCRKSSTGDSVLVGASKWGAYECDSPLTLIESMLEYIPKAVPNITFGILTGDIPPHEVWSTLPISKTQMIQDASYALLHAHFDSPFFINSRLYPAIGNHESAPTNLFPLKESHLPNGKSRQDFAMHWLYLAMQENWKGWIDKMHLPSVHGNSGSYISYPVSGLKLISMNTNFCYNLNWWLHQSPVQRDPNGILAWLIGHLQQSENAREKVWIIGHTPPGDSACFHDYSNYFYQIVDRYAPHVIAAQFYGHTHRDEFQLFYKGDSQEAEDAISVAYIAPSITPYPDLNPGFRSYSVDTGSFEVIDSHTFIADLNRSILWDRELNWHKEYSAKDLYETFDYEYQPLSPSWWHRVTQYMELDDKLFDKFWINRYKQSPFTPVCDKDCKVNTICTIRAGKSEYRCDYVPELPTGRPVILNSKEEEACGIQLIKKNYPNK</sequence>
<dbReference type="AlphaFoldDB" id="A0A8H7QNB6"/>
<comment type="cofactor">
    <cofactor evidence="10">
        <name>Zn(2+)</name>
        <dbReference type="ChEBI" id="CHEBI:29105"/>
    </cofactor>
    <text evidence="10">Binds 2 Zn(2+) ions per subunit.</text>
</comment>
<feature type="binding site" evidence="10">
    <location>
        <position position="239"/>
    </location>
    <ligand>
        <name>Zn(2+)</name>
        <dbReference type="ChEBI" id="CHEBI:29105"/>
        <label>2</label>
    </ligand>
</feature>
<comment type="subcellular location">
    <subcellularLocation>
        <location evidence="1">Secreted</location>
    </subcellularLocation>
</comment>
<dbReference type="InterPro" id="IPR004843">
    <property type="entry name" value="Calcineurin-like_PHP"/>
</dbReference>
<evidence type="ECO:0000256" key="5">
    <source>
        <dbReference type="ARBA" id="ARBA00022729"/>
    </source>
</evidence>
<dbReference type="PANTHER" id="PTHR10340:SF34">
    <property type="entry name" value="SPHINGOMYELIN PHOSPHODIESTERASE"/>
    <property type="match status" value="1"/>
</dbReference>
<evidence type="ECO:0000256" key="4">
    <source>
        <dbReference type="ARBA" id="ARBA00022723"/>
    </source>
</evidence>
<evidence type="ECO:0000313" key="16">
    <source>
        <dbReference type="Proteomes" id="UP000603453"/>
    </source>
</evidence>
<feature type="binding site" evidence="10">
    <location>
        <position position="437"/>
    </location>
    <ligand>
        <name>Zn(2+)</name>
        <dbReference type="ChEBI" id="CHEBI:29105"/>
        <label>2</label>
    </ligand>
</feature>